<evidence type="ECO:0000313" key="5">
    <source>
        <dbReference type="Proteomes" id="UP001497453"/>
    </source>
</evidence>
<keyword evidence="5" id="KW-1185">Reference proteome</keyword>
<protein>
    <recommendedName>
        <fullName evidence="3">DUF6534 domain-containing protein</fullName>
    </recommendedName>
</protein>
<reference evidence="5" key="1">
    <citation type="submission" date="2024-04" db="EMBL/GenBank/DDBJ databases">
        <authorList>
            <person name="Shaw F."/>
            <person name="Minotto A."/>
        </authorList>
    </citation>
    <scope>NUCLEOTIDE SEQUENCE [LARGE SCALE GENOMIC DNA]</scope>
</reference>
<keyword evidence="2" id="KW-1133">Transmembrane helix</keyword>
<accession>A0ABP1DSN4</accession>
<sequence>FTVSNHSIWLTFLTSILLLARVAFGLATSALTYVVGTWPAFRAEKGPLFTLSCRLALSAAVDLAIALILIFYLKHGQTGFNSTDNVIRSLMVYAVNTGAITMIVSLAVVLTFIFLKESLLFAGLVTMAIYANSFLGTLNTRQILRKKTAMASTYNGVAELSNFQHSVVPTQLVSAGKQRHIQIFQETTKVTDAQAYSPRSLTEQERRSSLKFDMSEV</sequence>
<feature type="transmembrane region" description="Helical" evidence="2">
    <location>
        <begin position="12"/>
        <end position="35"/>
    </location>
</feature>
<evidence type="ECO:0000259" key="3">
    <source>
        <dbReference type="Pfam" id="PF20152"/>
    </source>
</evidence>
<keyword evidence="2" id="KW-0472">Membrane</keyword>
<feature type="transmembrane region" description="Helical" evidence="2">
    <location>
        <begin position="119"/>
        <end position="138"/>
    </location>
</feature>
<feature type="domain" description="DUF6534" evidence="3">
    <location>
        <begin position="58"/>
        <end position="142"/>
    </location>
</feature>
<feature type="non-terminal residue" evidence="4">
    <location>
        <position position="1"/>
    </location>
</feature>
<evidence type="ECO:0000256" key="1">
    <source>
        <dbReference type="SAM" id="MobiDB-lite"/>
    </source>
</evidence>
<dbReference type="PANTHER" id="PTHR40465:SF1">
    <property type="entry name" value="DUF6534 DOMAIN-CONTAINING PROTEIN"/>
    <property type="match status" value="1"/>
</dbReference>
<evidence type="ECO:0000256" key="2">
    <source>
        <dbReference type="SAM" id="Phobius"/>
    </source>
</evidence>
<dbReference type="InterPro" id="IPR045339">
    <property type="entry name" value="DUF6534"/>
</dbReference>
<feature type="transmembrane region" description="Helical" evidence="2">
    <location>
        <begin position="93"/>
        <end position="113"/>
    </location>
</feature>
<dbReference type="EMBL" id="OZ037949">
    <property type="protein sequence ID" value="CAL1710745.1"/>
    <property type="molecule type" value="Genomic_DNA"/>
</dbReference>
<dbReference type="Proteomes" id="UP001497453">
    <property type="component" value="Chromosome 6"/>
</dbReference>
<gene>
    <name evidence="4" type="ORF">GFSPODELE1_LOCUS7974</name>
</gene>
<organism evidence="4 5">
    <name type="scientific">Somion occarium</name>
    <dbReference type="NCBI Taxonomy" id="3059160"/>
    <lineage>
        <taxon>Eukaryota</taxon>
        <taxon>Fungi</taxon>
        <taxon>Dikarya</taxon>
        <taxon>Basidiomycota</taxon>
        <taxon>Agaricomycotina</taxon>
        <taxon>Agaricomycetes</taxon>
        <taxon>Polyporales</taxon>
        <taxon>Cerrenaceae</taxon>
        <taxon>Somion</taxon>
    </lineage>
</organism>
<name>A0ABP1DSN4_9APHY</name>
<evidence type="ECO:0000313" key="4">
    <source>
        <dbReference type="EMBL" id="CAL1710745.1"/>
    </source>
</evidence>
<feature type="transmembrane region" description="Helical" evidence="2">
    <location>
        <begin position="55"/>
        <end position="73"/>
    </location>
</feature>
<feature type="region of interest" description="Disordered" evidence="1">
    <location>
        <begin position="195"/>
        <end position="217"/>
    </location>
</feature>
<dbReference type="Pfam" id="PF20152">
    <property type="entry name" value="DUF6534"/>
    <property type="match status" value="1"/>
</dbReference>
<dbReference type="PANTHER" id="PTHR40465">
    <property type="entry name" value="CHROMOSOME 1, WHOLE GENOME SHOTGUN SEQUENCE"/>
    <property type="match status" value="1"/>
</dbReference>
<keyword evidence="2" id="KW-0812">Transmembrane</keyword>
<proteinExistence type="predicted"/>
<feature type="compositionally biased region" description="Basic and acidic residues" evidence="1">
    <location>
        <begin position="202"/>
        <end position="217"/>
    </location>
</feature>